<dbReference type="Gene3D" id="2.60.120.10">
    <property type="entry name" value="Jelly Rolls"/>
    <property type="match status" value="1"/>
</dbReference>
<dbReference type="CDD" id="cd00038">
    <property type="entry name" value="CAP_ED"/>
    <property type="match status" value="1"/>
</dbReference>
<evidence type="ECO:0000259" key="4">
    <source>
        <dbReference type="PROSITE" id="PS50042"/>
    </source>
</evidence>
<dbReference type="InterPro" id="IPR050397">
    <property type="entry name" value="Env_Response_Regulators"/>
</dbReference>
<name>A0AAW9SJF0_9BACT</name>
<dbReference type="PANTHER" id="PTHR24567">
    <property type="entry name" value="CRP FAMILY TRANSCRIPTIONAL REGULATORY PROTEIN"/>
    <property type="match status" value="1"/>
</dbReference>
<dbReference type="Gene3D" id="1.10.10.10">
    <property type="entry name" value="Winged helix-like DNA-binding domain superfamily/Winged helix DNA-binding domain"/>
    <property type="match status" value="1"/>
</dbReference>
<feature type="domain" description="HTH crp-type" evidence="5">
    <location>
        <begin position="145"/>
        <end position="210"/>
    </location>
</feature>
<keyword evidence="1" id="KW-0805">Transcription regulation</keyword>
<reference evidence="6 7" key="1">
    <citation type="submission" date="2024-04" db="EMBL/GenBank/DDBJ databases">
        <title>Novel genus in family Flammeovirgaceae.</title>
        <authorList>
            <person name="Nguyen T.H."/>
            <person name="Vuong T.Q."/>
            <person name="Le H."/>
            <person name="Kim S.-G."/>
        </authorList>
    </citation>
    <scope>NUCLEOTIDE SEQUENCE [LARGE SCALE GENOMIC DNA]</scope>
    <source>
        <strain evidence="6 7">JCM 23209</strain>
    </source>
</reference>
<keyword evidence="7" id="KW-1185">Reference proteome</keyword>
<dbReference type="GO" id="GO:0003700">
    <property type="term" value="F:DNA-binding transcription factor activity"/>
    <property type="evidence" value="ECO:0007669"/>
    <property type="project" value="TreeGrafter"/>
</dbReference>
<dbReference type="InterPro" id="IPR000595">
    <property type="entry name" value="cNMP-bd_dom"/>
</dbReference>
<dbReference type="InterPro" id="IPR036390">
    <property type="entry name" value="WH_DNA-bd_sf"/>
</dbReference>
<dbReference type="PROSITE" id="PS50042">
    <property type="entry name" value="CNMP_BINDING_3"/>
    <property type="match status" value="1"/>
</dbReference>
<feature type="domain" description="Cyclic nucleotide-binding" evidence="4">
    <location>
        <begin position="8"/>
        <end position="76"/>
    </location>
</feature>
<dbReference type="SMART" id="SM00419">
    <property type="entry name" value="HTH_CRP"/>
    <property type="match status" value="1"/>
</dbReference>
<dbReference type="Pfam" id="PF00027">
    <property type="entry name" value="cNMP_binding"/>
    <property type="match status" value="1"/>
</dbReference>
<evidence type="ECO:0000313" key="7">
    <source>
        <dbReference type="Proteomes" id="UP001403385"/>
    </source>
</evidence>
<dbReference type="PROSITE" id="PS51063">
    <property type="entry name" value="HTH_CRP_2"/>
    <property type="match status" value="1"/>
</dbReference>
<dbReference type="SUPFAM" id="SSF51206">
    <property type="entry name" value="cAMP-binding domain-like"/>
    <property type="match status" value="1"/>
</dbReference>
<organism evidence="6 7">
    <name type="scientific">Rapidithrix thailandica</name>
    <dbReference type="NCBI Taxonomy" id="413964"/>
    <lineage>
        <taxon>Bacteria</taxon>
        <taxon>Pseudomonadati</taxon>
        <taxon>Bacteroidota</taxon>
        <taxon>Cytophagia</taxon>
        <taxon>Cytophagales</taxon>
        <taxon>Flammeovirgaceae</taxon>
        <taxon>Rapidithrix</taxon>
    </lineage>
</organism>
<dbReference type="InterPro" id="IPR018490">
    <property type="entry name" value="cNMP-bd_dom_sf"/>
</dbReference>
<evidence type="ECO:0000256" key="1">
    <source>
        <dbReference type="ARBA" id="ARBA00023015"/>
    </source>
</evidence>
<keyword evidence="2" id="KW-0238">DNA-binding</keyword>
<dbReference type="Pfam" id="PF13545">
    <property type="entry name" value="HTH_Crp_2"/>
    <property type="match status" value="1"/>
</dbReference>
<keyword evidence="3" id="KW-0804">Transcription</keyword>
<dbReference type="InterPro" id="IPR014710">
    <property type="entry name" value="RmlC-like_jellyroll"/>
</dbReference>
<evidence type="ECO:0000313" key="6">
    <source>
        <dbReference type="EMBL" id="MEN7550836.1"/>
    </source>
</evidence>
<dbReference type="RefSeq" id="WP_346823618.1">
    <property type="nucleotide sequence ID" value="NZ_JBDKWZ010000017.1"/>
</dbReference>
<dbReference type="AlphaFoldDB" id="A0AAW9SJF0"/>
<dbReference type="Proteomes" id="UP001403385">
    <property type="component" value="Unassembled WGS sequence"/>
</dbReference>
<dbReference type="GO" id="GO:0005829">
    <property type="term" value="C:cytosol"/>
    <property type="evidence" value="ECO:0007669"/>
    <property type="project" value="TreeGrafter"/>
</dbReference>
<proteinExistence type="predicted"/>
<gene>
    <name evidence="6" type="ORF">AAG747_23145</name>
</gene>
<dbReference type="InterPro" id="IPR012318">
    <property type="entry name" value="HTH_CRP"/>
</dbReference>
<evidence type="ECO:0000256" key="2">
    <source>
        <dbReference type="ARBA" id="ARBA00023125"/>
    </source>
</evidence>
<sequence length="210" mass="24742">MIELLREYYGTLFEEKLIEEINKVAQYRKIPQGTVLIEVGDYIKSIPLLLTGAIKIIREDAQGNELFLYYLEGGDTCAMSLTCCIAQKKSEIRAVAEDNTELMMIPTHYMDHWLTLYPSWRRFIFQSYNLRLDEMLETIDSIAFKKMDERLLKYLKDKAMVIKSTTIHYTHQEIAYELNTSRVVISRLLKQLEKQGYIRLSRNKLELLKL</sequence>
<evidence type="ECO:0000256" key="3">
    <source>
        <dbReference type="ARBA" id="ARBA00023163"/>
    </source>
</evidence>
<evidence type="ECO:0000259" key="5">
    <source>
        <dbReference type="PROSITE" id="PS51063"/>
    </source>
</evidence>
<dbReference type="InterPro" id="IPR036388">
    <property type="entry name" value="WH-like_DNA-bd_sf"/>
</dbReference>
<dbReference type="SUPFAM" id="SSF46785">
    <property type="entry name" value="Winged helix' DNA-binding domain"/>
    <property type="match status" value="1"/>
</dbReference>
<dbReference type="PANTHER" id="PTHR24567:SF26">
    <property type="entry name" value="REGULATORY PROTEIN YEIL"/>
    <property type="match status" value="1"/>
</dbReference>
<dbReference type="EMBL" id="JBDKWZ010000017">
    <property type="protein sequence ID" value="MEN7550836.1"/>
    <property type="molecule type" value="Genomic_DNA"/>
</dbReference>
<accession>A0AAW9SJF0</accession>
<comment type="caution">
    <text evidence="6">The sequence shown here is derived from an EMBL/GenBank/DDBJ whole genome shotgun (WGS) entry which is preliminary data.</text>
</comment>
<dbReference type="GO" id="GO:0003677">
    <property type="term" value="F:DNA binding"/>
    <property type="evidence" value="ECO:0007669"/>
    <property type="project" value="UniProtKB-KW"/>
</dbReference>
<protein>
    <submittedName>
        <fullName evidence="6">Crp/Fnr family transcriptional regulator</fullName>
    </submittedName>
</protein>